<feature type="non-terminal residue" evidence="1">
    <location>
        <position position="168"/>
    </location>
</feature>
<dbReference type="Gene3D" id="2.60.120.200">
    <property type="match status" value="1"/>
</dbReference>
<protein>
    <submittedName>
        <fullName evidence="1">Uncharacterized protein</fullName>
    </submittedName>
</protein>
<comment type="caution">
    <text evidence="1">The sequence shown here is derived from an EMBL/GenBank/DDBJ whole genome shotgun (WGS) entry which is preliminary data.</text>
</comment>
<accession>X1ICG3</accession>
<organism evidence="1">
    <name type="scientific">marine sediment metagenome</name>
    <dbReference type="NCBI Taxonomy" id="412755"/>
    <lineage>
        <taxon>unclassified sequences</taxon>
        <taxon>metagenomes</taxon>
        <taxon>ecological metagenomes</taxon>
    </lineage>
</organism>
<name>X1ICG3_9ZZZZ</name>
<proteinExistence type="predicted"/>
<reference evidence="1" key="1">
    <citation type="journal article" date="2014" name="Front. Microbiol.">
        <title>High frequency of phylogenetically diverse reductive dehalogenase-homologous genes in deep subseafloor sedimentary metagenomes.</title>
        <authorList>
            <person name="Kawai M."/>
            <person name="Futagami T."/>
            <person name="Toyoda A."/>
            <person name="Takaki Y."/>
            <person name="Nishi S."/>
            <person name="Hori S."/>
            <person name="Arai W."/>
            <person name="Tsubouchi T."/>
            <person name="Morono Y."/>
            <person name="Uchiyama I."/>
            <person name="Ito T."/>
            <person name="Fujiyama A."/>
            <person name="Inagaki F."/>
            <person name="Takami H."/>
        </authorList>
    </citation>
    <scope>NUCLEOTIDE SEQUENCE</scope>
    <source>
        <strain evidence="1">Expedition CK06-06</strain>
    </source>
</reference>
<dbReference type="InterPro" id="IPR013320">
    <property type="entry name" value="ConA-like_dom_sf"/>
</dbReference>
<evidence type="ECO:0000313" key="1">
    <source>
        <dbReference type="EMBL" id="GAH79382.1"/>
    </source>
</evidence>
<dbReference type="AlphaFoldDB" id="X1ICG3"/>
<dbReference type="SUPFAM" id="SSF49899">
    <property type="entry name" value="Concanavalin A-like lectins/glucanases"/>
    <property type="match status" value="1"/>
</dbReference>
<gene>
    <name evidence="1" type="ORF">S03H2_60906</name>
</gene>
<dbReference type="EMBL" id="BARU01039281">
    <property type="protein sequence ID" value="GAH79382.1"/>
    <property type="molecule type" value="Genomic_DNA"/>
</dbReference>
<sequence>MLMLILGSVNANLNTDLEVYYNFDETSGTTLTDSVGSKDGTASAGDILDSSAGILGTSGNFIGTDSDNIIYDGTIVTDYPFTHNAWIKSNNGAGQIMGLINKGANTEYSNILLQASQFAEAQSYFGGSNGKATYSVDIADNAWHMITGLFISDTNRCVAVDGLIRICE</sequence>